<comment type="function">
    <text evidence="10">Na(+)/H(+) antiporter that extrudes sodium in exchange for external protons.</text>
</comment>
<keyword evidence="2 10" id="KW-0813">Transport</keyword>
<dbReference type="EMBL" id="CP047186">
    <property type="protein sequence ID" value="QHC54358.1"/>
    <property type="molecule type" value="Genomic_DNA"/>
</dbReference>
<dbReference type="GO" id="GO:0005886">
    <property type="term" value="C:plasma membrane"/>
    <property type="evidence" value="ECO:0007669"/>
    <property type="project" value="UniProtKB-SubCell"/>
</dbReference>
<feature type="transmembrane region" description="Helical" evidence="10">
    <location>
        <begin position="300"/>
        <end position="326"/>
    </location>
</feature>
<feature type="transmembrane region" description="Helical" evidence="10">
    <location>
        <begin position="111"/>
        <end position="135"/>
    </location>
</feature>
<dbReference type="InterPro" id="IPR006153">
    <property type="entry name" value="Cation/H_exchanger_TM"/>
</dbReference>
<evidence type="ECO:0000313" key="13">
    <source>
        <dbReference type="EMBL" id="QHC54358.1"/>
    </source>
</evidence>
<dbReference type="KEGG" id="rte:GSU10_00885"/>
<evidence type="ECO:0000256" key="7">
    <source>
        <dbReference type="ARBA" id="ARBA00023065"/>
    </source>
</evidence>
<dbReference type="AlphaFoldDB" id="A0A162J313"/>
<dbReference type="GO" id="GO:0015386">
    <property type="term" value="F:potassium:proton antiporter activity"/>
    <property type="evidence" value="ECO:0007669"/>
    <property type="project" value="TreeGrafter"/>
</dbReference>
<organism evidence="12 14">
    <name type="scientific">Rathayibacter tanaceti</name>
    <dbReference type="NCBI Taxonomy" id="1671680"/>
    <lineage>
        <taxon>Bacteria</taxon>
        <taxon>Bacillati</taxon>
        <taxon>Actinomycetota</taxon>
        <taxon>Actinomycetes</taxon>
        <taxon>Micrococcales</taxon>
        <taxon>Microbacteriaceae</taxon>
        <taxon>Rathayibacter</taxon>
    </lineage>
</organism>
<dbReference type="GO" id="GO:0015385">
    <property type="term" value="F:sodium:proton antiporter activity"/>
    <property type="evidence" value="ECO:0007669"/>
    <property type="project" value="InterPro"/>
</dbReference>
<accession>A0A162J313</accession>
<keyword evidence="9 10" id="KW-0739">Sodium transport</keyword>
<evidence type="ECO:0000259" key="11">
    <source>
        <dbReference type="Pfam" id="PF00999"/>
    </source>
</evidence>
<keyword evidence="8 10" id="KW-0472">Membrane</keyword>
<dbReference type="Proteomes" id="UP000076717">
    <property type="component" value="Unassembled WGS sequence"/>
</dbReference>
<name>A0A162J313_9MICO</name>
<dbReference type="InterPro" id="IPR018422">
    <property type="entry name" value="Cation/H_exchanger_CPA1"/>
</dbReference>
<dbReference type="InterPro" id="IPR004705">
    <property type="entry name" value="Cation/H_exchanger_CPA1_bac"/>
</dbReference>
<evidence type="ECO:0000256" key="5">
    <source>
        <dbReference type="ARBA" id="ARBA00022989"/>
    </source>
</evidence>
<evidence type="ECO:0000313" key="12">
    <source>
        <dbReference type="EMBL" id="KZX21457.1"/>
    </source>
</evidence>
<feature type="transmembrane region" description="Helical" evidence="10">
    <location>
        <begin position="84"/>
        <end position="105"/>
    </location>
</feature>
<dbReference type="OrthoDB" id="57886at2"/>
<evidence type="ECO:0000256" key="9">
    <source>
        <dbReference type="ARBA" id="ARBA00023201"/>
    </source>
</evidence>
<dbReference type="GO" id="GO:0051453">
    <property type="term" value="P:regulation of intracellular pH"/>
    <property type="evidence" value="ECO:0007669"/>
    <property type="project" value="TreeGrafter"/>
</dbReference>
<evidence type="ECO:0000256" key="1">
    <source>
        <dbReference type="ARBA" id="ARBA00004651"/>
    </source>
</evidence>
<proteinExistence type="inferred from homology"/>
<dbReference type="EMBL" id="LIIN01000038">
    <property type="protein sequence ID" value="KZX21457.1"/>
    <property type="molecule type" value="Genomic_DNA"/>
</dbReference>
<dbReference type="Pfam" id="PF00999">
    <property type="entry name" value="Na_H_Exchanger"/>
    <property type="match status" value="1"/>
</dbReference>
<feature type="transmembrane region" description="Helical" evidence="10">
    <location>
        <begin position="147"/>
        <end position="166"/>
    </location>
</feature>
<reference evidence="13" key="3">
    <citation type="submission" date="2019-12" db="EMBL/GenBank/DDBJ databases">
        <title>Complete and Draft Genome Sequences of New Strains and Members of Some Known Species of the Genus Rathayibacter isolated from Plants.</title>
        <authorList>
            <person name="Tarlachkov S.V."/>
            <person name="Starodumova I.P."/>
            <person name="Dorofeeva L.V."/>
            <person name="Prisyazhnaya N.V."/>
            <person name="Leyn S.A."/>
            <person name="Zlamal J.E."/>
            <person name="Elane M.L."/>
            <person name="Osterman A.L."/>
            <person name="Nadler S.A."/>
            <person name="Subbotin S.A."/>
            <person name="Evtushenko L.I."/>
        </authorList>
    </citation>
    <scope>NUCLEOTIDE SEQUENCE</scope>
    <source>
        <strain evidence="13">VKM Ac-2761</strain>
    </source>
</reference>
<keyword evidence="5 10" id="KW-1133">Transmembrane helix</keyword>
<evidence type="ECO:0000256" key="4">
    <source>
        <dbReference type="ARBA" id="ARBA00022692"/>
    </source>
</evidence>
<keyword evidence="6 10" id="KW-0915">Sodium</keyword>
<keyword evidence="10" id="KW-0050">Antiport</keyword>
<keyword evidence="3 10" id="KW-1003">Cell membrane</keyword>
<evidence type="ECO:0000313" key="15">
    <source>
        <dbReference type="Proteomes" id="UP000465031"/>
    </source>
</evidence>
<evidence type="ECO:0000256" key="3">
    <source>
        <dbReference type="ARBA" id="ARBA00022475"/>
    </source>
</evidence>
<feature type="transmembrane region" description="Helical" evidence="10">
    <location>
        <begin position="208"/>
        <end position="225"/>
    </location>
</feature>
<gene>
    <name evidence="12" type="primary">nhaK_1</name>
    <name evidence="12" type="ORF">ACH61_01418</name>
    <name evidence="13" type="ORF">GSU10_00885</name>
</gene>
<dbReference type="PATRIC" id="fig|1671680.3.peg.1502"/>
<keyword evidence="7 10" id="KW-0406">Ion transport</keyword>
<comment type="similarity">
    <text evidence="10">Belongs to the monovalent cation:proton antiporter 1 (CPA1) transporter (TC 2.A.36) family.</text>
</comment>
<feature type="transmembrane region" description="Helical" evidence="10">
    <location>
        <begin position="172"/>
        <end position="196"/>
    </location>
</feature>
<feature type="domain" description="Cation/H+ exchanger transmembrane" evidence="11">
    <location>
        <begin position="14"/>
        <end position="401"/>
    </location>
</feature>
<keyword evidence="4 10" id="KW-0812">Transmembrane</keyword>
<feature type="transmembrane region" description="Helical" evidence="10">
    <location>
        <begin position="260"/>
        <end position="280"/>
    </location>
</feature>
<comment type="subcellular location">
    <subcellularLocation>
        <location evidence="1 10">Cell membrane</location>
        <topology evidence="1 10">Multi-pass membrane protein</topology>
    </subcellularLocation>
</comment>
<dbReference type="PANTHER" id="PTHR10110:SF86">
    <property type="entry name" value="SODIUM_HYDROGEN EXCHANGER 7"/>
    <property type="match status" value="1"/>
</dbReference>
<evidence type="ECO:0000256" key="10">
    <source>
        <dbReference type="RuleBase" id="RU366002"/>
    </source>
</evidence>
<keyword evidence="14" id="KW-1185">Reference proteome</keyword>
<dbReference type="RefSeq" id="WP_068210119.1">
    <property type="nucleotide sequence ID" value="NZ_CP047186.1"/>
</dbReference>
<reference evidence="15" key="2">
    <citation type="submission" date="2019-12" db="EMBL/GenBank/DDBJ databases">
        <title>Complete and draft genome sequences of new strains and members of some known species of the genus Rathayibacter isolated from plants.</title>
        <authorList>
            <person name="Tarlachkov S.V."/>
            <person name="Starodumova I.P."/>
            <person name="Dorofeeva L.V."/>
            <person name="Prisyazhnaya N.V."/>
            <person name="Leyn S."/>
            <person name="Zlamal J."/>
            <person name="Elan M."/>
            <person name="Osterman A.L."/>
            <person name="Nadler S."/>
            <person name="Subbotin S.A."/>
            <person name="Evtushenko L.I."/>
        </authorList>
    </citation>
    <scope>NUCLEOTIDE SEQUENCE [LARGE SCALE GENOMIC DNA]</scope>
    <source>
        <strain evidence="15">VKM Ac-2761</strain>
    </source>
</reference>
<evidence type="ECO:0000313" key="14">
    <source>
        <dbReference type="Proteomes" id="UP000076717"/>
    </source>
</evidence>
<evidence type="ECO:0000256" key="2">
    <source>
        <dbReference type="ARBA" id="ARBA00022448"/>
    </source>
</evidence>
<dbReference type="GO" id="GO:0098719">
    <property type="term" value="P:sodium ion import across plasma membrane"/>
    <property type="evidence" value="ECO:0007669"/>
    <property type="project" value="TreeGrafter"/>
</dbReference>
<dbReference type="NCBIfam" id="TIGR00831">
    <property type="entry name" value="a_cpa1"/>
    <property type="match status" value="1"/>
</dbReference>
<sequence>MLALEVVVLVGTGILLASAFSARFRVAPPVVLLVLGVLLGLIPQVGSVLLPPDLVLLILLPILLYWESLTTSLREIRRNITSIAVLSTGLVVATAAGTAATAHALGMPWGAAWVLGAAVAPTDATAIAALSRMLPERQVTVLRAESLINDGTALVIFGVAVGVTVGEQSVSAAGLTGLVLLAYGGGAAVGGVVALVNIELRRRLSDPLAGNLVMILAPFVAFLLAEYLHASGVVAVVVSGLIMSQAAPRVIRAEHRTQALAFWPLLTFLINGSLFLFVGLELQQIARSLTAVQLMGALVLVGAVSAVVIATRFAFLFAWSGLAVLVSRSRGSGSTVDAPRAQAVSSLAGFRGAVSLAVALSVPEVVASGDPFPARSLIIVVTAGVVLVTLVGQALVLPLAVRGIRRPASSRVDEEASEASIVAFEAALDAVPALAARSGTSPKVTAWVTEAYETFAGTARADRGGGGDTGAARDRAEYVELSLALIAHRRETVIRLRNENAIDDTVLRRLQAALDREELSLSSPEPLE</sequence>
<feature type="transmembrane region" description="Helical" evidence="10">
    <location>
        <begin position="378"/>
        <end position="401"/>
    </location>
</feature>
<dbReference type="Gene3D" id="6.10.140.1330">
    <property type="match status" value="1"/>
</dbReference>
<evidence type="ECO:0000256" key="8">
    <source>
        <dbReference type="ARBA" id="ARBA00023136"/>
    </source>
</evidence>
<feature type="transmembrane region" description="Helical" evidence="10">
    <location>
        <begin position="31"/>
        <end position="64"/>
    </location>
</feature>
<evidence type="ECO:0000256" key="6">
    <source>
        <dbReference type="ARBA" id="ARBA00023053"/>
    </source>
</evidence>
<reference evidence="12 14" key="1">
    <citation type="submission" date="2015-08" db="EMBL/GenBank/DDBJ databases">
        <title>Draft Genome Sequence of Rathayibacter sp. Strain VKM Ac-2596 Isolated from Leaf Gall Induced by Plant-Parasitic Nematodes.</title>
        <authorList>
            <person name="Vasilenko O.V."/>
            <person name="Starodumova I.P."/>
            <person name="Tarlachkov S.V."/>
            <person name="Dorofeeva L.V."/>
            <person name="Evtushenko L.I."/>
        </authorList>
    </citation>
    <scope>NUCLEOTIDE SEQUENCE [LARGE SCALE GENOMIC DNA]</scope>
    <source>
        <strain evidence="12 14">VKM Ac-2596</strain>
    </source>
</reference>
<dbReference type="Proteomes" id="UP000465031">
    <property type="component" value="Chromosome"/>
</dbReference>
<comment type="caution">
    <text evidence="10">Lacks conserved residue(s) required for the propagation of feature annotation.</text>
</comment>
<dbReference type="PANTHER" id="PTHR10110">
    <property type="entry name" value="SODIUM/HYDROGEN EXCHANGER"/>
    <property type="match status" value="1"/>
</dbReference>
<protein>
    <submittedName>
        <fullName evidence="13">Na+/H+ antiporter</fullName>
    </submittedName>
    <submittedName>
        <fullName evidence="12">Sodium, potassium, lithium and rubidium/H(+) antiporter</fullName>
    </submittedName>
</protein>